<dbReference type="VEuPathDB" id="FungiDB:SPSK_04682"/>
<dbReference type="KEGG" id="ssck:SPSK_04682"/>
<reference evidence="1 2" key="2">
    <citation type="journal article" date="2015" name="Eukaryot. Cell">
        <title>Asexual propagation of a virulent clone complex in a human and feline outbreak of sporotrichosis.</title>
        <authorList>
            <person name="Teixeira Mde M."/>
            <person name="Rodrigues A.M."/>
            <person name="Tsui C.K."/>
            <person name="de Almeida L.G."/>
            <person name="Van Diepeningen A.D."/>
            <person name="van den Ende B.G."/>
            <person name="Fernandes G.F."/>
            <person name="Kano R."/>
            <person name="Hamelin R.C."/>
            <person name="Lopes-Bezerra L.M."/>
            <person name="Vasconcelos A.T."/>
            <person name="de Hoog S."/>
            <person name="de Camargo Z.P."/>
            <person name="Felipe M.S."/>
        </authorList>
    </citation>
    <scope>NUCLEOTIDE SEQUENCE [LARGE SCALE GENOMIC DNA]</scope>
    <source>
        <strain evidence="1 2">1099-18</strain>
    </source>
</reference>
<evidence type="ECO:0000313" key="1">
    <source>
        <dbReference type="EMBL" id="KJR83551.1"/>
    </source>
</evidence>
<protein>
    <submittedName>
        <fullName evidence="1">Uncharacterized protein</fullName>
    </submittedName>
</protein>
<dbReference type="EMBL" id="AXCR01000010">
    <property type="protein sequence ID" value="KJR83551.1"/>
    <property type="molecule type" value="Genomic_DNA"/>
</dbReference>
<dbReference type="Proteomes" id="UP000033710">
    <property type="component" value="Unassembled WGS sequence"/>
</dbReference>
<dbReference type="RefSeq" id="XP_016586227.1">
    <property type="nucleotide sequence ID" value="XM_016731482.1"/>
</dbReference>
<name>A0A0F2M5U2_SPOSC</name>
<sequence length="115" mass="12324">MHVLGLELKAGGDAATVEADNERAWKKNSLQAELFFADQIVPLSSPLISAVVAKCEFRSEASFPASCYVLRRLGMEWGLGAVWVGGGGRGSHISWSFTWLALDSILAQIEAPSAC</sequence>
<organism evidence="1 2">
    <name type="scientific">Sporothrix schenckii 1099-18</name>
    <dbReference type="NCBI Taxonomy" id="1397361"/>
    <lineage>
        <taxon>Eukaryota</taxon>
        <taxon>Fungi</taxon>
        <taxon>Dikarya</taxon>
        <taxon>Ascomycota</taxon>
        <taxon>Pezizomycotina</taxon>
        <taxon>Sordariomycetes</taxon>
        <taxon>Sordariomycetidae</taxon>
        <taxon>Ophiostomatales</taxon>
        <taxon>Ophiostomataceae</taxon>
        <taxon>Sporothrix</taxon>
    </lineage>
</organism>
<gene>
    <name evidence="1" type="ORF">SPSK_04682</name>
</gene>
<dbReference type="AlphaFoldDB" id="A0A0F2M5U2"/>
<evidence type="ECO:0000313" key="2">
    <source>
        <dbReference type="Proteomes" id="UP000033710"/>
    </source>
</evidence>
<reference evidence="1 2" key="1">
    <citation type="journal article" date="2014" name="BMC Genomics">
        <title>Comparative genomics of the major fungal agents of human and animal Sporotrichosis: Sporothrix schenckii and Sporothrix brasiliensis.</title>
        <authorList>
            <person name="Teixeira M.M."/>
            <person name="de Almeida L.G."/>
            <person name="Kubitschek-Barreira P."/>
            <person name="Alves F.L."/>
            <person name="Kioshima E.S."/>
            <person name="Abadio A.K."/>
            <person name="Fernandes L."/>
            <person name="Derengowski L.S."/>
            <person name="Ferreira K.S."/>
            <person name="Souza R.C."/>
            <person name="Ruiz J.C."/>
            <person name="de Andrade N.C."/>
            <person name="Paes H.C."/>
            <person name="Nicola A.M."/>
            <person name="Albuquerque P."/>
            <person name="Gerber A.L."/>
            <person name="Martins V.P."/>
            <person name="Peconick L.D."/>
            <person name="Neto A.V."/>
            <person name="Chaucanez C.B."/>
            <person name="Silva P.A."/>
            <person name="Cunha O.L."/>
            <person name="de Oliveira F.F."/>
            <person name="dos Santos T.C."/>
            <person name="Barros A.L."/>
            <person name="Soares M.A."/>
            <person name="de Oliveira L.M."/>
            <person name="Marini M.M."/>
            <person name="Villalobos-Duno H."/>
            <person name="Cunha M.M."/>
            <person name="de Hoog S."/>
            <person name="da Silveira J.F."/>
            <person name="Henrissat B."/>
            <person name="Nino-Vega G.A."/>
            <person name="Cisalpino P.S."/>
            <person name="Mora-Montes H.M."/>
            <person name="Almeida S.R."/>
            <person name="Stajich J.E."/>
            <person name="Lopes-Bezerra L.M."/>
            <person name="Vasconcelos A.T."/>
            <person name="Felipe M.S."/>
        </authorList>
    </citation>
    <scope>NUCLEOTIDE SEQUENCE [LARGE SCALE GENOMIC DNA]</scope>
    <source>
        <strain evidence="1 2">1099-18</strain>
    </source>
</reference>
<comment type="caution">
    <text evidence="1">The sequence shown here is derived from an EMBL/GenBank/DDBJ whole genome shotgun (WGS) entry which is preliminary data.</text>
</comment>
<accession>A0A0F2M5U2</accession>
<proteinExistence type="predicted"/>
<dbReference type="GeneID" id="27666759"/>